<organism evidence="1 2">
    <name type="scientific">Desmophyllum pertusum</name>
    <dbReference type="NCBI Taxonomy" id="174260"/>
    <lineage>
        <taxon>Eukaryota</taxon>
        <taxon>Metazoa</taxon>
        <taxon>Cnidaria</taxon>
        <taxon>Anthozoa</taxon>
        <taxon>Hexacorallia</taxon>
        <taxon>Scleractinia</taxon>
        <taxon>Caryophylliina</taxon>
        <taxon>Caryophylliidae</taxon>
        <taxon>Desmophyllum</taxon>
    </lineage>
</organism>
<protein>
    <submittedName>
        <fullName evidence="1">Uncharacterized protein</fullName>
    </submittedName>
</protein>
<dbReference type="GO" id="GO:0010008">
    <property type="term" value="C:endosome membrane"/>
    <property type="evidence" value="ECO:0007669"/>
    <property type="project" value="TreeGrafter"/>
</dbReference>
<dbReference type="Proteomes" id="UP001163046">
    <property type="component" value="Unassembled WGS sequence"/>
</dbReference>
<dbReference type="GO" id="GO:0046854">
    <property type="term" value="P:phosphatidylinositol phosphate biosynthetic process"/>
    <property type="evidence" value="ECO:0007669"/>
    <property type="project" value="TreeGrafter"/>
</dbReference>
<dbReference type="EMBL" id="MU827111">
    <property type="protein sequence ID" value="KAJ7369279.1"/>
    <property type="molecule type" value="Genomic_DNA"/>
</dbReference>
<proteinExistence type="predicted"/>
<dbReference type="PANTHER" id="PTHR45748:SF7">
    <property type="entry name" value="1-PHOSPHATIDYLINOSITOL 3-PHOSPHATE 5-KINASE-RELATED"/>
    <property type="match status" value="1"/>
</dbReference>
<evidence type="ECO:0000313" key="1">
    <source>
        <dbReference type="EMBL" id="KAJ7369279.1"/>
    </source>
</evidence>
<dbReference type="AlphaFoldDB" id="A0A9W9YX05"/>
<sequence>MDICEYVKFKKIPGGNKSDCEMISVVVFTKNIANKKMACVLTNPKILVLSCAIDYQRNENRWASLDPLVLQEFEFLKKLCSKSG</sequence>
<dbReference type="PANTHER" id="PTHR45748">
    <property type="entry name" value="1-PHOSPHATIDYLINOSITOL 3-PHOSPHATE 5-KINASE-RELATED"/>
    <property type="match status" value="1"/>
</dbReference>
<comment type="caution">
    <text evidence="1">The sequence shown here is derived from an EMBL/GenBank/DDBJ whole genome shotgun (WGS) entry which is preliminary data.</text>
</comment>
<keyword evidence="2" id="KW-1185">Reference proteome</keyword>
<accession>A0A9W9YX05</accession>
<dbReference type="OrthoDB" id="6021339at2759"/>
<dbReference type="Gene3D" id="3.50.7.10">
    <property type="entry name" value="GroEL"/>
    <property type="match status" value="1"/>
</dbReference>
<gene>
    <name evidence="1" type="ORF">OS493_040087</name>
</gene>
<evidence type="ECO:0000313" key="2">
    <source>
        <dbReference type="Proteomes" id="UP001163046"/>
    </source>
</evidence>
<reference evidence="1" key="1">
    <citation type="submission" date="2023-01" db="EMBL/GenBank/DDBJ databases">
        <title>Genome assembly of the deep-sea coral Lophelia pertusa.</title>
        <authorList>
            <person name="Herrera S."/>
            <person name="Cordes E."/>
        </authorList>
    </citation>
    <scope>NUCLEOTIDE SEQUENCE</scope>
    <source>
        <strain evidence="1">USNM1676648</strain>
        <tissue evidence="1">Polyp</tissue>
    </source>
</reference>
<dbReference type="SUPFAM" id="SSF52029">
    <property type="entry name" value="GroEL apical domain-like"/>
    <property type="match status" value="1"/>
</dbReference>
<dbReference type="InterPro" id="IPR027409">
    <property type="entry name" value="GroEL-like_apical_dom_sf"/>
</dbReference>
<name>A0A9W9YX05_9CNID</name>
<dbReference type="GO" id="GO:0000285">
    <property type="term" value="F:1-phosphatidylinositol-3-phosphate 5-kinase activity"/>
    <property type="evidence" value="ECO:0007669"/>
    <property type="project" value="TreeGrafter"/>
</dbReference>